<keyword evidence="3" id="KW-1185">Reference proteome</keyword>
<proteinExistence type="predicted"/>
<organism evidence="2 3">
    <name type="scientific">Archangium lansingense</name>
    <dbReference type="NCBI Taxonomy" id="2995310"/>
    <lineage>
        <taxon>Bacteria</taxon>
        <taxon>Pseudomonadati</taxon>
        <taxon>Myxococcota</taxon>
        <taxon>Myxococcia</taxon>
        <taxon>Myxococcales</taxon>
        <taxon>Cystobacterineae</taxon>
        <taxon>Archangiaceae</taxon>
        <taxon>Archangium</taxon>
    </lineage>
</organism>
<keyword evidence="1" id="KW-0732">Signal</keyword>
<comment type="caution">
    <text evidence="2">The sequence shown here is derived from an EMBL/GenBank/DDBJ whole genome shotgun (WGS) entry which is preliminary data.</text>
</comment>
<evidence type="ECO:0000313" key="2">
    <source>
        <dbReference type="EMBL" id="MCY1075685.1"/>
    </source>
</evidence>
<gene>
    <name evidence="2" type="ORF">OV287_14485</name>
</gene>
<name>A0ABT4A223_9BACT</name>
<protein>
    <recommendedName>
        <fullName evidence="4">Lipoprotein</fullName>
    </recommendedName>
</protein>
<evidence type="ECO:0008006" key="4">
    <source>
        <dbReference type="Google" id="ProtNLM"/>
    </source>
</evidence>
<dbReference type="Proteomes" id="UP001207654">
    <property type="component" value="Unassembled WGS sequence"/>
</dbReference>
<dbReference type="RefSeq" id="WP_267534605.1">
    <property type="nucleotide sequence ID" value="NZ_JAPNKA010000001.1"/>
</dbReference>
<feature type="signal peptide" evidence="1">
    <location>
        <begin position="1"/>
        <end position="32"/>
    </location>
</feature>
<dbReference type="EMBL" id="JAPNKA010000001">
    <property type="protein sequence ID" value="MCY1075685.1"/>
    <property type="molecule type" value="Genomic_DNA"/>
</dbReference>
<reference evidence="2 3" key="1">
    <citation type="submission" date="2022-11" db="EMBL/GenBank/DDBJ databases">
        <title>Minimal conservation of predation-associated metabolite biosynthetic gene clusters underscores biosynthetic potential of Myxococcota including descriptions for ten novel species: Archangium lansinium sp. nov., Myxococcus landrumus sp. nov., Nannocystis bai.</title>
        <authorList>
            <person name="Ahearne A."/>
            <person name="Stevens C."/>
            <person name="Phillips K."/>
        </authorList>
    </citation>
    <scope>NUCLEOTIDE SEQUENCE [LARGE SCALE GENOMIC DNA]</scope>
    <source>
        <strain evidence="2 3">MIWBW</strain>
    </source>
</reference>
<sequence length="233" mass="25318">MFSLKTLLHGLMARKLTLAALLALGAPLAAHAQPAPTCDASVKEKVVKALEGSDKMSEAEQLKLQEAVYEKFKECGSADAQKVQANAPFFIAARECGAKVTQLGSLFFEEMPCCGYDPQRRTFACPVKIKNSSGFGGAPLPGSREHVLHCIAGPSGTFHPVGEDSVHLANSTLTPTWQFAVVANAVHNLPLVQPMKGQERRARSILSWELRPTNCEYQPIWGNAIDYTVRLDQ</sequence>
<accession>A0ABT4A223</accession>
<evidence type="ECO:0000313" key="3">
    <source>
        <dbReference type="Proteomes" id="UP001207654"/>
    </source>
</evidence>
<evidence type="ECO:0000256" key="1">
    <source>
        <dbReference type="SAM" id="SignalP"/>
    </source>
</evidence>
<feature type="chain" id="PRO_5046703967" description="Lipoprotein" evidence="1">
    <location>
        <begin position="33"/>
        <end position="233"/>
    </location>
</feature>